<evidence type="ECO:0000256" key="10">
    <source>
        <dbReference type="SAM" id="MobiDB-lite"/>
    </source>
</evidence>
<dbReference type="InterPro" id="IPR027434">
    <property type="entry name" value="Homing_endonucl"/>
</dbReference>
<dbReference type="InterPro" id="IPR006141">
    <property type="entry name" value="Intein_N"/>
</dbReference>
<dbReference type="GO" id="GO:0005524">
    <property type="term" value="F:ATP binding"/>
    <property type="evidence" value="ECO:0007669"/>
    <property type="project" value="UniProtKB-KW"/>
</dbReference>
<dbReference type="SUPFAM" id="SSF51998">
    <property type="entry name" value="PFL-like glycyl radical enzymes"/>
    <property type="match status" value="2"/>
</dbReference>
<evidence type="ECO:0000256" key="8">
    <source>
        <dbReference type="ARBA" id="ARBA00023002"/>
    </source>
</evidence>
<dbReference type="PANTHER" id="PTHR11573">
    <property type="entry name" value="RIBONUCLEOSIDE-DIPHOSPHATE REDUCTASE LARGE CHAIN"/>
    <property type="match status" value="1"/>
</dbReference>
<feature type="domain" description="DOD-type homing endonuclease" evidence="11">
    <location>
        <begin position="419"/>
        <end position="551"/>
    </location>
</feature>
<keyword evidence="3" id="KW-0021">Allosteric enzyme</keyword>
<dbReference type="NCBIfam" id="TIGR02506">
    <property type="entry name" value="NrdE_NrdA"/>
    <property type="match status" value="1"/>
</dbReference>
<evidence type="ECO:0000313" key="13">
    <source>
        <dbReference type="EMBL" id="QHT12393.1"/>
    </source>
</evidence>
<dbReference type="GO" id="GO:0004748">
    <property type="term" value="F:ribonucleoside-diphosphate reductase activity, thioredoxin disulfide as acceptor"/>
    <property type="evidence" value="ECO:0007669"/>
    <property type="project" value="UniProtKB-EC"/>
</dbReference>
<evidence type="ECO:0000256" key="3">
    <source>
        <dbReference type="ARBA" id="ARBA00022533"/>
    </source>
</evidence>
<evidence type="ECO:0000256" key="7">
    <source>
        <dbReference type="ARBA" id="ARBA00023000"/>
    </source>
</evidence>
<evidence type="ECO:0000256" key="4">
    <source>
        <dbReference type="ARBA" id="ARBA00022741"/>
    </source>
</evidence>
<dbReference type="PROSITE" id="PS50817">
    <property type="entry name" value="INTEIN_N_TER"/>
    <property type="match status" value="1"/>
</dbReference>
<dbReference type="SUPFAM" id="SSF48168">
    <property type="entry name" value="R1 subunit of ribonucleotide reductase, N-terminal domain"/>
    <property type="match status" value="1"/>
</dbReference>
<accession>A0A6C0D7E4</accession>
<evidence type="ECO:0000256" key="2">
    <source>
        <dbReference type="ARBA" id="ARBA00012274"/>
    </source>
</evidence>
<reference evidence="13" key="1">
    <citation type="journal article" date="2020" name="Nature">
        <title>Giant virus diversity and host interactions through global metagenomics.</title>
        <authorList>
            <person name="Schulz F."/>
            <person name="Roux S."/>
            <person name="Paez-Espino D."/>
            <person name="Jungbluth S."/>
            <person name="Walsh D.A."/>
            <person name="Denef V.J."/>
            <person name="McMahon K.D."/>
            <person name="Konstantinidis K.T."/>
            <person name="Eloe-Fadrosh E.A."/>
            <person name="Kyrpides N.C."/>
            <person name="Woyke T."/>
        </authorList>
    </citation>
    <scope>NUCLEOTIDE SEQUENCE</scope>
    <source>
        <strain evidence="13">GVMAG-M-3300023174-129</strain>
    </source>
</reference>
<proteinExistence type="inferred from homology"/>
<dbReference type="CDD" id="cd00081">
    <property type="entry name" value="Hint"/>
    <property type="match status" value="1"/>
</dbReference>
<dbReference type="InterPro" id="IPR003587">
    <property type="entry name" value="Hint_dom_N"/>
</dbReference>
<feature type="domain" description="ATP-cone" evidence="12">
    <location>
        <begin position="5"/>
        <end position="93"/>
    </location>
</feature>
<keyword evidence="7" id="KW-0651">Protein splicing</keyword>
<dbReference type="AlphaFoldDB" id="A0A6C0D7E4"/>
<dbReference type="PRINTS" id="PR00379">
    <property type="entry name" value="INTEIN"/>
</dbReference>
<dbReference type="GO" id="GO:0016539">
    <property type="term" value="P:intein-mediated protein splicing"/>
    <property type="evidence" value="ECO:0007669"/>
    <property type="project" value="InterPro"/>
</dbReference>
<dbReference type="InterPro" id="IPR006142">
    <property type="entry name" value="INTEIN"/>
</dbReference>
<dbReference type="SMART" id="SM00306">
    <property type="entry name" value="HintN"/>
    <property type="match status" value="1"/>
</dbReference>
<dbReference type="SUPFAM" id="SSF55608">
    <property type="entry name" value="Homing endonucleases"/>
    <property type="match status" value="1"/>
</dbReference>
<dbReference type="UniPathway" id="UPA00326"/>
<feature type="region of interest" description="Disordered" evidence="10">
    <location>
        <begin position="1140"/>
        <end position="1159"/>
    </location>
</feature>
<dbReference type="EMBL" id="MN739544">
    <property type="protein sequence ID" value="QHT12393.1"/>
    <property type="molecule type" value="Genomic_DNA"/>
</dbReference>
<protein>
    <recommendedName>
        <fullName evidence="2">ribonucleoside-diphosphate reductase</fullName>
        <ecNumber evidence="2">1.17.4.1</ecNumber>
    </recommendedName>
</protein>
<dbReference type="NCBIfam" id="TIGR01445">
    <property type="entry name" value="intein_Nterm"/>
    <property type="match status" value="1"/>
</dbReference>
<organism evidence="13">
    <name type="scientific">viral metagenome</name>
    <dbReference type="NCBI Taxonomy" id="1070528"/>
    <lineage>
        <taxon>unclassified sequences</taxon>
        <taxon>metagenomes</taxon>
        <taxon>organismal metagenomes</taxon>
    </lineage>
</organism>
<dbReference type="SUPFAM" id="SSF51294">
    <property type="entry name" value="Hedgehog/intein (Hint) domain"/>
    <property type="match status" value="1"/>
</dbReference>
<dbReference type="Pfam" id="PF02867">
    <property type="entry name" value="Ribonuc_red_lgC"/>
    <property type="match status" value="2"/>
</dbReference>
<dbReference type="Pfam" id="PF00317">
    <property type="entry name" value="Ribonuc_red_lgN"/>
    <property type="match status" value="1"/>
</dbReference>
<keyword evidence="4" id="KW-0547">Nucleotide-binding</keyword>
<dbReference type="InterPro" id="IPR000788">
    <property type="entry name" value="RNR_lg_C"/>
</dbReference>
<keyword evidence="5" id="KW-0068">Autocatalytic cleavage</keyword>
<evidence type="ECO:0000256" key="5">
    <source>
        <dbReference type="ARBA" id="ARBA00022813"/>
    </source>
</evidence>
<dbReference type="PRINTS" id="PR01183">
    <property type="entry name" value="RIBORDTASEM1"/>
</dbReference>
<dbReference type="PROSITE" id="PS50819">
    <property type="entry name" value="INTEIN_ENDONUCLEASE"/>
    <property type="match status" value="1"/>
</dbReference>
<dbReference type="PROSITE" id="PS51161">
    <property type="entry name" value="ATP_CONE"/>
    <property type="match status" value="1"/>
</dbReference>
<dbReference type="InterPro" id="IPR039718">
    <property type="entry name" value="Rrm1"/>
</dbReference>
<dbReference type="Pfam" id="PF14528">
    <property type="entry name" value="LAGLIDADG_3"/>
    <property type="match status" value="1"/>
</dbReference>
<dbReference type="GO" id="GO:0005971">
    <property type="term" value="C:ribonucleoside-diphosphate reductase complex"/>
    <property type="evidence" value="ECO:0007669"/>
    <property type="project" value="TreeGrafter"/>
</dbReference>
<evidence type="ECO:0000256" key="1">
    <source>
        <dbReference type="ARBA" id="ARBA00010406"/>
    </source>
</evidence>
<dbReference type="Gene3D" id="3.20.70.20">
    <property type="match status" value="2"/>
</dbReference>
<keyword evidence="8" id="KW-0560">Oxidoreductase</keyword>
<dbReference type="InterPro" id="IPR005144">
    <property type="entry name" value="ATP-cone_dom"/>
</dbReference>
<keyword evidence="6" id="KW-0067">ATP-binding</keyword>
<evidence type="ECO:0000259" key="11">
    <source>
        <dbReference type="PROSITE" id="PS50819"/>
    </source>
</evidence>
<dbReference type="InterPro" id="IPR013509">
    <property type="entry name" value="RNR_lsu_N"/>
</dbReference>
<comment type="similarity">
    <text evidence="1">Belongs to the ribonucleoside diphosphate reductase large chain family.</text>
</comment>
<dbReference type="PANTHER" id="PTHR11573:SF6">
    <property type="entry name" value="RIBONUCLEOSIDE-DIPHOSPHATE REDUCTASE LARGE SUBUNIT"/>
    <property type="match status" value="1"/>
</dbReference>
<dbReference type="InterPro" id="IPR004042">
    <property type="entry name" value="Intein_endonuc_central"/>
</dbReference>
<keyword evidence="9" id="KW-0215">Deoxyribonucleotide synthesis</keyword>
<evidence type="ECO:0000256" key="9">
    <source>
        <dbReference type="ARBA" id="ARBA00023116"/>
    </source>
</evidence>
<sequence>MTFSMKVSKRNGSTEPISFDKILGRIRKASKSLHVNPDSLTQQVLARIYDGVKTSEIDELTSQLAASLSTTHPDYGTLASRIAISNHQRNTDPSFTNVMISLNNQVNSKTQETISYVNDEIISVLKEHGKEIDAKIDHDRDYLFDYFGFKTLEKSYLLRDSNRKILERPQHLWMRVSIAIWPHDLKKAFETYDYMSQKYFTHATPTLFNAGTMRQQLSSCFLLSMADDSIAGIYKTLGDCAMISKHAGGIGLHLHNIRARGSLIKGTNGSSNGIVPMLRVFNNTARYVDQCFTPETLVYTQNGIKKIEDINTTDKVLTSNGNYEVVNMPVRHEYNGEMLKIQVKNAISSIQVTPEHQIFALKGQAKGINFDVIRNRLTKEIAKPEFEDAKDLVLGDFVVYPIPNYVNDIESLSEDDCRLYGIMLGDGHISESIAYVSLHTENKKNTAEFVLKYFENRGIKNVVQEREDLNTRIRWSPNANGFKFTRSQLYDLNKEKHIDISMLHLPTNKLIQIIRGLIETDGCVGTKEVSVEMSSDNVIEGLRYMLLRLGCLASGYDRDRIGDVSSYKNITTRKTTKVLRIPRIEEIMKYFPDSPPSEYVSYLKHNNYIYSRIESIEQTTYNGVVHDFEIAEPHDYTVAHLGIAHNGGGKRNGSFAMYLEPWHADVEDFLRMKQNTGAEEERARDLFYALWIPDLFMKRIEENGMWSLFCPNEAPGLPDVVGDEFEALYTKYESEKRYRKQIPAQKLWFEILDAQIESGTPYLLYKDAANKKSNQQNVGVIKSSNLCTEIMEYSDANETAVCNLASIGLPAFVKKDKFDFGLLRKVVTLVTHNLNRVIDINYYPTKETHTSNMRHRPIGLGIQGLADVFAMMRLSWETPEASELNKKIFEHMYYAALEASMEDAKKDGPYASFAGSPSSKGILQFDMWGVKPSVDLDWDKLKKNIVKHGLRNSLLVAPMPTASTSQILGYNECFEPFTTNIYTRRTLAGEFVVINKYLLKELIDLGIWNEDLKQKIVAHNGSIQDIVEISDSIKPRYKTSWELSQKILIDMAADRGAFICQSQSLNLFMADPNYAKLTSMHFYGWKKGLKTGCYYLRTKAPVAAQKFTVDPRMLVENDEERKKHVRKELLNKLAIEYEEEQRKAKESSDSGEGCLLCSS</sequence>
<dbReference type="Pfam" id="PF03477">
    <property type="entry name" value="ATP-cone"/>
    <property type="match status" value="1"/>
</dbReference>
<dbReference type="GO" id="GO:0004519">
    <property type="term" value="F:endonuclease activity"/>
    <property type="evidence" value="ECO:0007669"/>
    <property type="project" value="InterPro"/>
</dbReference>
<dbReference type="PROSITE" id="PS00089">
    <property type="entry name" value="RIBORED_LARGE"/>
    <property type="match status" value="1"/>
</dbReference>
<name>A0A6C0D7E4_9ZZZZ</name>
<dbReference type="GO" id="GO:0009263">
    <property type="term" value="P:deoxyribonucleotide biosynthetic process"/>
    <property type="evidence" value="ECO:0007669"/>
    <property type="project" value="UniProtKB-KW"/>
</dbReference>
<dbReference type="InterPro" id="IPR004860">
    <property type="entry name" value="LAGLIDADG_dom"/>
</dbReference>
<dbReference type="EC" id="1.17.4.1" evidence="2"/>
<evidence type="ECO:0000259" key="12">
    <source>
        <dbReference type="PROSITE" id="PS51161"/>
    </source>
</evidence>
<dbReference type="InterPro" id="IPR036844">
    <property type="entry name" value="Hint_dom_sf"/>
</dbReference>
<evidence type="ECO:0000256" key="6">
    <source>
        <dbReference type="ARBA" id="ARBA00022840"/>
    </source>
</evidence>
<dbReference type="Gene3D" id="3.10.28.10">
    <property type="entry name" value="Homing endonucleases"/>
    <property type="match status" value="1"/>
</dbReference>
<dbReference type="InterPro" id="IPR013346">
    <property type="entry name" value="NrdE_NrdA_C"/>
</dbReference>
<dbReference type="InterPro" id="IPR008926">
    <property type="entry name" value="RNR_R1-su_N"/>
</dbReference>